<keyword evidence="2" id="KW-1185">Reference proteome</keyword>
<name>A0AAD5QUC9_PARTN</name>
<gene>
    <name evidence="1" type="ORF">KIN20_025340</name>
</gene>
<dbReference type="AlphaFoldDB" id="A0AAD5QUC9"/>
<proteinExistence type="predicted"/>
<comment type="caution">
    <text evidence="1">The sequence shown here is derived from an EMBL/GenBank/DDBJ whole genome shotgun (WGS) entry which is preliminary data.</text>
</comment>
<feature type="non-terminal residue" evidence="1">
    <location>
        <position position="52"/>
    </location>
</feature>
<evidence type="ECO:0000313" key="2">
    <source>
        <dbReference type="Proteomes" id="UP001196413"/>
    </source>
</evidence>
<protein>
    <submittedName>
        <fullName evidence="1">Uncharacterized protein</fullName>
    </submittedName>
</protein>
<dbReference type="Proteomes" id="UP001196413">
    <property type="component" value="Unassembled WGS sequence"/>
</dbReference>
<sequence length="52" mass="5628">MGDLVGPGTVANQLLGASPTIGCCLMWVRGRYMFRVDDIVRPAGCSNKTERN</sequence>
<accession>A0AAD5QUC9</accession>
<reference evidence="1" key="1">
    <citation type="submission" date="2021-06" db="EMBL/GenBank/DDBJ databases">
        <title>Parelaphostrongylus tenuis whole genome reference sequence.</title>
        <authorList>
            <person name="Garwood T.J."/>
            <person name="Larsen P.A."/>
            <person name="Fountain-Jones N.M."/>
            <person name="Garbe J.R."/>
            <person name="Macchietto M.G."/>
            <person name="Kania S.A."/>
            <person name="Gerhold R.W."/>
            <person name="Richards J.E."/>
            <person name="Wolf T.M."/>
        </authorList>
    </citation>
    <scope>NUCLEOTIDE SEQUENCE</scope>
    <source>
        <strain evidence="1">MNPRO001-30</strain>
        <tissue evidence="1">Meninges</tissue>
    </source>
</reference>
<organism evidence="1 2">
    <name type="scientific">Parelaphostrongylus tenuis</name>
    <name type="common">Meningeal worm</name>
    <dbReference type="NCBI Taxonomy" id="148309"/>
    <lineage>
        <taxon>Eukaryota</taxon>
        <taxon>Metazoa</taxon>
        <taxon>Ecdysozoa</taxon>
        <taxon>Nematoda</taxon>
        <taxon>Chromadorea</taxon>
        <taxon>Rhabditida</taxon>
        <taxon>Rhabditina</taxon>
        <taxon>Rhabditomorpha</taxon>
        <taxon>Strongyloidea</taxon>
        <taxon>Metastrongylidae</taxon>
        <taxon>Parelaphostrongylus</taxon>
    </lineage>
</organism>
<evidence type="ECO:0000313" key="1">
    <source>
        <dbReference type="EMBL" id="KAJ1365113.1"/>
    </source>
</evidence>
<dbReference type="EMBL" id="JAHQIW010005177">
    <property type="protein sequence ID" value="KAJ1365113.1"/>
    <property type="molecule type" value="Genomic_DNA"/>
</dbReference>